<dbReference type="GO" id="GO:0071973">
    <property type="term" value="P:bacterial-type flagellum-dependent cell motility"/>
    <property type="evidence" value="ECO:0007669"/>
    <property type="project" value="InterPro"/>
</dbReference>
<evidence type="ECO:0000313" key="9">
    <source>
        <dbReference type="Proteomes" id="UP000606922"/>
    </source>
</evidence>
<reference evidence="8" key="1">
    <citation type="journal article" date="2014" name="Int. J. Syst. Evol. Microbiol.">
        <title>Complete genome sequence of Corynebacterium casei LMG S-19264T (=DSM 44701T), isolated from a smear-ripened cheese.</title>
        <authorList>
            <consortium name="US DOE Joint Genome Institute (JGI-PGF)"/>
            <person name="Walter F."/>
            <person name="Albersmeier A."/>
            <person name="Kalinowski J."/>
            <person name="Ruckert C."/>
        </authorList>
    </citation>
    <scope>NUCLEOTIDE SEQUENCE</scope>
    <source>
        <strain evidence="8">CGMCC 1.12813</strain>
    </source>
</reference>
<dbReference type="GO" id="GO:0009425">
    <property type="term" value="C:bacterial-type flagellum basal body"/>
    <property type="evidence" value="ECO:0007669"/>
    <property type="project" value="InterPro"/>
</dbReference>
<keyword evidence="5" id="KW-0283">Flagellar rotation</keyword>
<protein>
    <recommendedName>
        <fullName evidence="7">Flagellar motor switch protein FliN-like C-terminal domain-containing protein</fullName>
    </recommendedName>
</protein>
<evidence type="ECO:0000259" key="7">
    <source>
        <dbReference type="Pfam" id="PF01052"/>
    </source>
</evidence>
<evidence type="ECO:0000256" key="2">
    <source>
        <dbReference type="ARBA" id="ARBA00009226"/>
    </source>
</evidence>
<reference evidence="8" key="2">
    <citation type="submission" date="2020-09" db="EMBL/GenBank/DDBJ databases">
        <authorList>
            <person name="Sun Q."/>
            <person name="Zhou Y."/>
        </authorList>
    </citation>
    <scope>NUCLEOTIDE SEQUENCE</scope>
    <source>
        <strain evidence="8">CGMCC 1.12813</strain>
    </source>
</reference>
<dbReference type="Pfam" id="PF01052">
    <property type="entry name" value="FliMN_C"/>
    <property type="match status" value="1"/>
</dbReference>
<comment type="similarity">
    <text evidence="2">Belongs to the FliN/MopA/SpaO family.</text>
</comment>
<dbReference type="GO" id="GO:0005886">
    <property type="term" value="C:plasma membrane"/>
    <property type="evidence" value="ECO:0007669"/>
    <property type="project" value="UniProtKB-SubCell"/>
</dbReference>
<keyword evidence="4" id="KW-0145">Chemotaxis</keyword>
<dbReference type="PANTHER" id="PTHR43484:SF1">
    <property type="entry name" value="FLAGELLAR MOTOR SWITCH PROTEIN FLIN"/>
    <property type="match status" value="1"/>
</dbReference>
<evidence type="ECO:0000256" key="3">
    <source>
        <dbReference type="ARBA" id="ARBA00022475"/>
    </source>
</evidence>
<evidence type="ECO:0000256" key="6">
    <source>
        <dbReference type="ARBA" id="ARBA00023136"/>
    </source>
</evidence>
<dbReference type="InterPro" id="IPR001172">
    <property type="entry name" value="FliN_T3SS_HrcQb"/>
</dbReference>
<comment type="subcellular location">
    <subcellularLocation>
        <location evidence="1">Cell membrane</location>
        <topology evidence="1">Peripheral membrane protein</topology>
        <orientation evidence="1">Cytoplasmic side</orientation>
    </subcellularLocation>
</comment>
<dbReference type="RefSeq" id="WP_188511028.1">
    <property type="nucleotide sequence ID" value="NZ_BMGB01000001.1"/>
</dbReference>
<dbReference type="PANTHER" id="PTHR43484">
    <property type="match status" value="1"/>
</dbReference>
<dbReference type="GO" id="GO:0006935">
    <property type="term" value="P:chemotaxis"/>
    <property type="evidence" value="ECO:0007669"/>
    <property type="project" value="UniProtKB-KW"/>
</dbReference>
<accession>A0A916SRT4</accession>
<keyword evidence="3" id="KW-1003">Cell membrane</keyword>
<sequence>MNPIAPSSTVQEATAAAEALVRLLPTTVALAASPTSGSDVPFGLQASATVAAYVGEISADIALVLLDSDQLVSAASPDGAAVSVADVLRPSFEAATNTLGTGVLGTARVDDASALFGDAETVVFALSNGGATAGWFAIRIRTSGILTGGRSLDNDEIVGKLGRINNVEMALTVEIGRTRISVRDVLGLEPGAVIELDRSAGAPADVLLNGRLIAHGEIVVIGQDYAVRITKILDVIESLA</sequence>
<comment type="caution">
    <text evidence="8">The sequence shown here is derived from an EMBL/GenBank/DDBJ whole genome shotgun (WGS) entry which is preliminary data.</text>
</comment>
<dbReference type="InterPro" id="IPR051469">
    <property type="entry name" value="FliN/MopA/SpaO"/>
</dbReference>
<dbReference type="Proteomes" id="UP000606922">
    <property type="component" value="Unassembled WGS sequence"/>
</dbReference>
<dbReference type="GO" id="GO:0003774">
    <property type="term" value="F:cytoskeletal motor activity"/>
    <property type="evidence" value="ECO:0007669"/>
    <property type="project" value="InterPro"/>
</dbReference>
<dbReference type="InterPro" id="IPR012826">
    <property type="entry name" value="FliN"/>
</dbReference>
<dbReference type="NCBIfam" id="TIGR02480">
    <property type="entry name" value="fliN"/>
    <property type="match status" value="1"/>
</dbReference>
<dbReference type="SUPFAM" id="SSF101801">
    <property type="entry name" value="Surface presentation of antigens (SPOA)"/>
    <property type="match status" value="1"/>
</dbReference>
<keyword evidence="6" id="KW-0472">Membrane</keyword>
<keyword evidence="9" id="KW-1185">Reference proteome</keyword>
<dbReference type="InterPro" id="IPR036429">
    <property type="entry name" value="SpoA-like_sf"/>
</dbReference>
<dbReference type="PRINTS" id="PR00956">
    <property type="entry name" value="FLGMOTORFLIN"/>
</dbReference>
<dbReference type="Gene3D" id="2.30.330.10">
    <property type="entry name" value="SpoA-like"/>
    <property type="match status" value="1"/>
</dbReference>
<evidence type="ECO:0000256" key="1">
    <source>
        <dbReference type="ARBA" id="ARBA00004413"/>
    </source>
</evidence>
<dbReference type="EMBL" id="BMGB01000001">
    <property type="protein sequence ID" value="GGB10449.1"/>
    <property type="molecule type" value="Genomic_DNA"/>
</dbReference>
<proteinExistence type="inferred from homology"/>
<dbReference type="AlphaFoldDB" id="A0A916SRT4"/>
<feature type="domain" description="Flagellar motor switch protein FliN-like C-terminal" evidence="7">
    <location>
        <begin position="163"/>
        <end position="233"/>
    </location>
</feature>
<name>A0A916SRT4_9MICO</name>
<evidence type="ECO:0000256" key="5">
    <source>
        <dbReference type="ARBA" id="ARBA00022779"/>
    </source>
</evidence>
<evidence type="ECO:0000256" key="4">
    <source>
        <dbReference type="ARBA" id="ARBA00022500"/>
    </source>
</evidence>
<organism evidence="8 9">
    <name type="scientific">Conyzicola nivalis</name>
    <dbReference type="NCBI Taxonomy" id="1477021"/>
    <lineage>
        <taxon>Bacteria</taxon>
        <taxon>Bacillati</taxon>
        <taxon>Actinomycetota</taxon>
        <taxon>Actinomycetes</taxon>
        <taxon>Micrococcales</taxon>
        <taxon>Microbacteriaceae</taxon>
        <taxon>Conyzicola</taxon>
    </lineage>
</organism>
<gene>
    <name evidence="8" type="ORF">GCM10010979_26340</name>
</gene>
<evidence type="ECO:0000313" key="8">
    <source>
        <dbReference type="EMBL" id="GGB10449.1"/>
    </source>
</evidence>
<dbReference type="InterPro" id="IPR001543">
    <property type="entry name" value="FliN-like_C"/>
</dbReference>